<comment type="caution">
    <text evidence="2">The sequence shown here is derived from an EMBL/GenBank/DDBJ whole genome shotgun (WGS) entry which is preliminary data.</text>
</comment>
<keyword evidence="3" id="KW-1185">Reference proteome</keyword>
<evidence type="ECO:0000313" key="3">
    <source>
        <dbReference type="Proteomes" id="UP000587760"/>
    </source>
</evidence>
<dbReference type="Proteomes" id="UP000587760">
    <property type="component" value="Unassembled WGS sequence"/>
</dbReference>
<feature type="transmembrane region" description="Helical" evidence="1">
    <location>
        <begin position="103"/>
        <end position="122"/>
    </location>
</feature>
<organism evidence="2 3">
    <name type="scientific">Spirochaeta isovalerica</name>
    <dbReference type="NCBI Taxonomy" id="150"/>
    <lineage>
        <taxon>Bacteria</taxon>
        <taxon>Pseudomonadati</taxon>
        <taxon>Spirochaetota</taxon>
        <taxon>Spirochaetia</taxon>
        <taxon>Spirochaetales</taxon>
        <taxon>Spirochaetaceae</taxon>
        <taxon>Spirochaeta</taxon>
    </lineage>
</organism>
<dbReference type="PANTHER" id="PTHR34989">
    <property type="entry name" value="PROTEIN HDED"/>
    <property type="match status" value="1"/>
</dbReference>
<dbReference type="EMBL" id="JACHGJ010000001">
    <property type="protein sequence ID" value="MBB6478454.1"/>
    <property type="molecule type" value="Genomic_DNA"/>
</dbReference>
<feature type="transmembrane region" description="Helical" evidence="1">
    <location>
        <begin position="21"/>
        <end position="38"/>
    </location>
</feature>
<accession>A0A841R0I9</accession>
<dbReference type="AlphaFoldDB" id="A0A841R0I9"/>
<feature type="transmembrane region" description="Helical" evidence="1">
    <location>
        <begin position="79"/>
        <end position="97"/>
    </location>
</feature>
<dbReference type="GO" id="GO:0005886">
    <property type="term" value="C:plasma membrane"/>
    <property type="evidence" value="ECO:0007669"/>
    <property type="project" value="TreeGrafter"/>
</dbReference>
<keyword evidence="1" id="KW-0472">Membrane</keyword>
<dbReference type="RefSeq" id="WP_184742311.1">
    <property type="nucleotide sequence ID" value="NZ_JACHGJ010000001.1"/>
</dbReference>
<evidence type="ECO:0000256" key="1">
    <source>
        <dbReference type="SAM" id="Phobius"/>
    </source>
</evidence>
<evidence type="ECO:0000313" key="2">
    <source>
        <dbReference type="EMBL" id="MBB6478454.1"/>
    </source>
</evidence>
<feature type="transmembrane region" description="Helical" evidence="1">
    <location>
        <begin position="156"/>
        <end position="174"/>
    </location>
</feature>
<dbReference type="InterPro" id="IPR005325">
    <property type="entry name" value="DUF308_memb"/>
</dbReference>
<gene>
    <name evidence="2" type="ORF">HNR50_000087</name>
</gene>
<sequence length="183" mass="19872">MEGTVEDQDPYEQILGKSWKILLIRGIFISLVGTVLLIKPTSGLAFTAVIFSLFIALDGITQLVVGFRMNTVNELWWGSVLKGTIEVILAAVIISHPKGFGELGASALLILLGIVFLVSGIIDYQFRKGKTGTFSSIILFLLGILLLAAPLFAANIILRLIGIAALSAGTARIYRAFQYKRFN</sequence>
<keyword evidence="1" id="KW-0812">Transmembrane</keyword>
<keyword evidence="1" id="KW-1133">Transmembrane helix</keyword>
<dbReference type="InterPro" id="IPR052712">
    <property type="entry name" value="Acid_resist_chaperone_HdeD"/>
</dbReference>
<dbReference type="PANTHER" id="PTHR34989:SF1">
    <property type="entry name" value="PROTEIN HDED"/>
    <property type="match status" value="1"/>
</dbReference>
<name>A0A841R0I9_9SPIO</name>
<feature type="transmembrane region" description="Helical" evidence="1">
    <location>
        <begin position="134"/>
        <end position="150"/>
    </location>
</feature>
<dbReference type="Pfam" id="PF03729">
    <property type="entry name" value="DUF308"/>
    <property type="match status" value="2"/>
</dbReference>
<protein>
    <submittedName>
        <fullName evidence="2">Uncharacterized membrane protein HdeD (DUF308 family)</fullName>
    </submittedName>
</protein>
<proteinExistence type="predicted"/>
<reference evidence="2 3" key="1">
    <citation type="submission" date="2020-08" db="EMBL/GenBank/DDBJ databases">
        <title>Genomic Encyclopedia of Type Strains, Phase IV (KMG-IV): sequencing the most valuable type-strain genomes for metagenomic binning, comparative biology and taxonomic classification.</title>
        <authorList>
            <person name="Goeker M."/>
        </authorList>
    </citation>
    <scope>NUCLEOTIDE SEQUENCE [LARGE SCALE GENOMIC DNA]</scope>
    <source>
        <strain evidence="2 3">DSM 2461</strain>
    </source>
</reference>
<feature type="transmembrane region" description="Helical" evidence="1">
    <location>
        <begin position="44"/>
        <end position="67"/>
    </location>
</feature>